<name>A0ABV1VX85_9ACTN</name>
<feature type="domain" description="SIS" evidence="5">
    <location>
        <begin position="130"/>
        <end position="269"/>
    </location>
</feature>
<dbReference type="EMBL" id="JBEPCU010000051">
    <property type="protein sequence ID" value="MER6976560.1"/>
    <property type="molecule type" value="Genomic_DNA"/>
</dbReference>
<dbReference type="SUPFAM" id="SSF53697">
    <property type="entry name" value="SIS domain"/>
    <property type="match status" value="1"/>
</dbReference>
<dbReference type="PROSITE" id="PS51464">
    <property type="entry name" value="SIS"/>
    <property type="match status" value="1"/>
</dbReference>
<evidence type="ECO:0000313" key="7">
    <source>
        <dbReference type="Proteomes" id="UP001458415"/>
    </source>
</evidence>
<dbReference type="PROSITE" id="PS51071">
    <property type="entry name" value="HTH_RPIR"/>
    <property type="match status" value="1"/>
</dbReference>
<dbReference type="InterPro" id="IPR000281">
    <property type="entry name" value="HTH_RpiR"/>
</dbReference>
<sequence length="296" mass="30402">MNAARPPLAPPPGSTVSYIHAHIPALIPSEQRVARAFAERPAEMALLSVAEVAERADTSPSTVIRTCQSLGFKGFQHLRLLLMRDAESRSAEIGESTGPSASWLPEYFQLTSSELQNAFGALDYAAFDEVVRQIVSAKRVLALGNGASAPAASIIALGLISTGKGCEAPVDAVAQQLTAATLTDGDVCLALSSTGSNQVTLQAAQAAADTDATVIGIAGYARSPLDEISTVTLVAGAPSPRWGGVISGNLAQILLANALVRAVAGALGGRLGDSMLDRVAAILESPSAPRPTTPLR</sequence>
<evidence type="ECO:0000259" key="5">
    <source>
        <dbReference type="PROSITE" id="PS51464"/>
    </source>
</evidence>
<keyword evidence="3" id="KW-0804">Transcription</keyword>
<protein>
    <submittedName>
        <fullName evidence="6">MurR/RpiR family transcriptional regulator</fullName>
    </submittedName>
</protein>
<dbReference type="Pfam" id="PF01380">
    <property type="entry name" value="SIS"/>
    <property type="match status" value="1"/>
</dbReference>
<comment type="caution">
    <text evidence="6">The sequence shown here is derived from an EMBL/GenBank/DDBJ whole genome shotgun (WGS) entry which is preliminary data.</text>
</comment>
<dbReference type="InterPro" id="IPR001347">
    <property type="entry name" value="SIS_dom"/>
</dbReference>
<evidence type="ECO:0000256" key="1">
    <source>
        <dbReference type="ARBA" id="ARBA00023015"/>
    </source>
</evidence>
<dbReference type="InterPro" id="IPR035472">
    <property type="entry name" value="RpiR-like_SIS"/>
</dbReference>
<evidence type="ECO:0000256" key="3">
    <source>
        <dbReference type="ARBA" id="ARBA00023163"/>
    </source>
</evidence>
<dbReference type="InterPro" id="IPR046348">
    <property type="entry name" value="SIS_dom_sf"/>
</dbReference>
<dbReference type="Proteomes" id="UP001458415">
    <property type="component" value="Unassembled WGS sequence"/>
</dbReference>
<dbReference type="RefSeq" id="WP_086725475.1">
    <property type="nucleotide sequence ID" value="NZ_MUBM01000093.1"/>
</dbReference>
<dbReference type="PANTHER" id="PTHR30514:SF1">
    <property type="entry name" value="HTH-TYPE TRANSCRIPTIONAL REGULATOR HEXR-RELATED"/>
    <property type="match status" value="1"/>
</dbReference>
<reference evidence="6 7" key="1">
    <citation type="submission" date="2024-06" db="EMBL/GenBank/DDBJ databases">
        <title>The Natural Products Discovery Center: Release of the First 8490 Sequenced Strains for Exploring Actinobacteria Biosynthetic Diversity.</title>
        <authorList>
            <person name="Kalkreuter E."/>
            <person name="Kautsar S.A."/>
            <person name="Yang D."/>
            <person name="Bader C.D."/>
            <person name="Teijaro C.N."/>
            <person name="Fluegel L."/>
            <person name="Davis C.M."/>
            <person name="Simpson J.R."/>
            <person name="Lauterbach L."/>
            <person name="Steele A.D."/>
            <person name="Gui C."/>
            <person name="Meng S."/>
            <person name="Li G."/>
            <person name="Viehrig K."/>
            <person name="Ye F."/>
            <person name="Su P."/>
            <person name="Kiefer A.F."/>
            <person name="Nichols A."/>
            <person name="Cepeda A.J."/>
            <person name="Yan W."/>
            <person name="Fan B."/>
            <person name="Jiang Y."/>
            <person name="Adhikari A."/>
            <person name="Zheng C.-J."/>
            <person name="Schuster L."/>
            <person name="Cowan T.M."/>
            <person name="Smanski M.J."/>
            <person name="Chevrette M.G."/>
            <person name="De Carvalho L.P.S."/>
            <person name="Shen B."/>
        </authorList>
    </citation>
    <scope>NUCLEOTIDE SEQUENCE [LARGE SCALE GENOMIC DNA]</scope>
    <source>
        <strain evidence="6 7">NPDC000634</strain>
    </source>
</reference>
<keyword evidence="7" id="KW-1185">Reference proteome</keyword>
<keyword evidence="2" id="KW-0238">DNA-binding</keyword>
<dbReference type="InterPro" id="IPR009057">
    <property type="entry name" value="Homeodomain-like_sf"/>
</dbReference>
<evidence type="ECO:0000313" key="6">
    <source>
        <dbReference type="EMBL" id="MER6976560.1"/>
    </source>
</evidence>
<evidence type="ECO:0000256" key="2">
    <source>
        <dbReference type="ARBA" id="ARBA00023125"/>
    </source>
</evidence>
<feature type="domain" description="HTH rpiR-type" evidence="4">
    <location>
        <begin position="13"/>
        <end position="89"/>
    </location>
</feature>
<organism evidence="6 7">
    <name type="scientific">Streptomyces carpinensis</name>
    <dbReference type="NCBI Taxonomy" id="66369"/>
    <lineage>
        <taxon>Bacteria</taxon>
        <taxon>Bacillati</taxon>
        <taxon>Actinomycetota</taxon>
        <taxon>Actinomycetes</taxon>
        <taxon>Kitasatosporales</taxon>
        <taxon>Streptomycetaceae</taxon>
        <taxon>Streptomyces</taxon>
    </lineage>
</organism>
<accession>A0ABV1VX85</accession>
<keyword evidence="1" id="KW-0805">Transcription regulation</keyword>
<proteinExistence type="predicted"/>
<dbReference type="Gene3D" id="3.40.50.10490">
    <property type="entry name" value="Glucose-6-phosphate isomerase like protein, domain 1"/>
    <property type="match status" value="1"/>
</dbReference>
<dbReference type="InterPro" id="IPR047640">
    <property type="entry name" value="RpiR-like"/>
</dbReference>
<dbReference type="SUPFAM" id="SSF46689">
    <property type="entry name" value="Homeodomain-like"/>
    <property type="match status" value="1"/>
</dbReference>
<dbReference type="PANTHER" id="PTHR30514">
    <property type="entry name" value="GLUCOKINASE"/>
    <property type="match status" value="1"/>
</dbReference>
<dbReference type="InterPro" id="IPR036388">
    <property type="entry name" value="WH-like_DNA-bd_sf"/>
</dbReference>
<evidence type="ECO:0000259" key="4">
    <source>
        <dbReference type="PROSITE" id="PS51071"/>
    </source>
</evidence>
<dbReference type="Pfam" id="PF01418">
    <property type="entry name" value="HTH_6"/>
    <property type="match status" value="1"/>
</dbReference>
<dbReference type="CDD" id="cd05013">
    <property type="entry name" value="SIS_RpiR"/>
    <property type="match status" value="1"/>
</dbReference>
<dbReference type="Gene3D" id="1.10.10.10">
    <property type="entry name" value="Winged helix-like DNA-binding domain superfamily/Winged helix DNA-binding domain"/>
    <property type="match status" value="1"/>
</dbReference>
<gene>
    <name evidence="6" type="ORF">ABT317_05830</name>
</gene>